<dbReference type="InterPro" id="IPR002850">
    <property type="entry name" value="PIN_toxin-like"/>
</dbReference>
<keyword evidence="3" id="KW-1185">Reference proteome</keyword>
<dbReference type="Pfam" id="PF13470">
    <property type="entry name" value="PIN_3"/>
    <property type="match status" value="1"/>
</dbReference>
<dbReference type="AlphaFoldDB" id="A0A2Z6GDF8"/>
<accession>A0A2Z6GDF8</accession>
<dbReference type="EMBL" id="AP018738">
    <property type="protein sequence ID" value="BBE51205.1"/>
    <property type="molecule type" value="Genomic_DNA"/>
</dbReference>
<dbReference type="InterPro" id="IPR002716">
    <property type="entry name" value="PIN_dom"/>
</dbReference>
<organism evidence="2 3">
    <name type="scientific">Ferriphaselus amnicola</name>
    <dbReference type="NCBI Taxonomy" id="1188319"/>
    <lineage>
        <taxon>Bacteria</taxon>
        <taxon>Pseudomonadati</taxon>
        <taxon>Pseudomonadota</taxon>
        <taxon>Betaproteobacteria</taxon>
        <taxon>Nitrosomonadales</taxon>
        <taxon>Gallionellaceae</taxon>
        <taxon>Ferriphaselus</taxon>
    </lineage>
</organism>
<dbReference type="NCBIfam" id="TIGR00305">
    <property type="entry name" value="putative toxin-antitoxin system toxin component, PIN family"/>
    <property type="match status" value="1"/>
</dbReference>
<evidence type="ECO:0000259" key="1">
    <source>
        <dbReference type="Pfam" id="PF13470"/>
    </source>
</evidence>
<protein>
    <recommendedName>
        <fullName evidence="1">PIN domain-containing protein</fullName>
    </recommendedName>
</protein>
<evidence type="ECO:0000313" key="2">
    <source>
        <dbReference type="EMBL" id="BBE51205.1"/>
    </source>
</evidence>
<gene>
    <name evidence="2" type="ORF">OYT1_ch1660</name>
</gene>
<reference evidence="2 3" key="1">
    <citation type="submission" date="2018-06" db="EMBL/GenBank/DDBJ databases">
        <title>OYT1 Genome Sequencing.</title>
        <authorList>
            <person name="Kato S."/>
            <person name="Itoh T."/>
            <person name="Ohkuma M."/>
        </authorList>
    </citation>
    <scope>NUCLEOTIDE SEQUENCE [LARGE SCALE GENOMIC DNA]</scope>
    <source>
        <strain evidence="2 3">OYT1</strain>
    </source>
</reference>
<dbReference type="Proteomes" id="UP000033070">
    <property type="component" value="Chromosome"/>
</dbReference>
<name>A0A2Z6GDF8_9PROT</name>
<evidence type="ECO:0000313" key="3">
    <source>
        <dbReference type="Proteomes" id="UP000033070"/>
    </source>
</evidence>
<dbReference type="KEGG" id="fam:OYT1_ch1660"/>
<proteinExistence type="predicted"/>
<sequence length="68" mass="7250">MFQVSLDDEVALDPPCRDPRDNKFLALAIVSNADVIVSSDDDLLSLNPYGNILVLTPNAYLVSGSGGQ</sequence>
<feature type="domain" description="PIN" evidence="1">
    <location>
        <begin position="6"/>
        <end position="40"/>
    </location>
</feature>